<evidence type="ECO:0000256" key="2">
    <source>
        <dbReference type="SAM" id="MobiDB-lite"/>
    </source>
</evidence>
<dbReference type="FunFam" id="2.30.180.10:FF:000046">
    <property type="entry name" value="Fasciclin-like arabinogalactan family protein"/>
    <property type="match status" value="1"/>
</dbReference>
<comment type="similarity">
    <text evidence="1">Belongs to the fasciclin-like AGP family.</text>
</comment>
<gene>
    <name evidence="5" type="ORF">FSB_LOCUS24462</name>
    <name evidence="6" type="ORF">FSB_LOCUS53243</name>
</gene>
<feature type="signal peptide" evidence="3">
    <location>
        <begin position="1"/>
        <end position="20"/>
    </location>
</feature>
<name>A0A2N9GAU5_FAGSY</name>
<dbReference type="Gene3D" id="2.30.180.10">
    <property type="entry name" value="FAS1 domain"/>
    <property type="match status" value="1"/>
</dbReference>
<keyword evidence="3" id="KW-0732">Signal</keyword>
<feature type="compositionally biased region" description="Pro residues" evidence="2">
    <location>
        <begin position="24"/>
        <end position="70"/>
    </location>
</feature>
<reference evidence="5" key="1">
    <citation type="submission" date="2018-02" db="EMBL/GenBank/DDBJ databases">
        <authorList>
            <person name="Cohen D.B."/>
            <person name="Kent A.D."/>
        </authorList>
    </citation>
    <scope>NUCLEOTIDE SEQUENCE</scope>
</reference>
<evidence type="ECO:0000313" key="5">
    <source>
        <dbReference type="EMBL" id="SPC96580.1"/>
    </source>
</evidence>
<dbReference type="SMART" id="SM00554">
    <property type="entry name" value="FAS1"/>
    <property type="match status" value="1"/>
</dbReference>
<dbReference type="EMBL" id="OIVN01006114">
    <property type="protein sequence ID" value="SPD25361.1"/>
    <property type="molecule type" value="Genomic_DNA"/>
</dbReference>
<feature type="compositionally biased region" description="Pro residues" evidence="2">
    <location>
        <begin position="220"/>
        <end position="236"/>
    </location>
</feature>
<evidence type="ECO:0000256" key="1">
    <source>
        <dbReference type="ARBA" id="ARBA00007843"/>
    </source>
</evidence>
<dbReference type="SUPFAM" id="SSF82153">
    <property type="entry name" value="FAS1 domain"/>
    <property type="match status" value="1"/>
</dbReference>
<feature type="region of interest" description="Disordered" evidence="2">
    <location>
        <begin position="20"/>
        <end position="73"/>
    </location>
</feature>
<dbReference type="Pfam" id="PF02469">
    <property type="entry name" value="Fasciclin"/>
    <property type="match status" value="1"/>
</dbReference>
<evidence type="ECO:0000256" key="3">
    <source>
        <dbReference type="SAM" id="SignalP"/>
    </source>
</evidence>
<accession>A0A2N9GAU5</accession>
<sequence>MANFPFLLSILLLTITLTSASAPTPTPTPSLSPPPSQSPPPPSPSPPPPLPPPPSPPPPSPSPPPPPPASLPSQELTNIIEALIGASDFTNWANIISMINPLTLPLSATLFIPQGDRNGESLNMGMDMGMDPFILPYHIIPQRLTFSDLQLLNTNTRLPTLLTAKTILITNTSTSNFTLDDSPITQPDVYTTNAVTVHGIATLLDYNIYGDEDSLNVALPIPPPPPQLQDIPPAPPFAEAGSTTSSHDHDHDHDHYHYHAYSHAARLCLWSSEFSIVFLNIVLSAGLAFNIHQD</sequence>
<dbReference type="InterPro" id="IPR036378">
    <property type="entry name" value="FAS1_dom_sf"/>
</dbReference>
<evidence type="ECO:0000313" key="6">
    <source>
        <dbReference type="EMBL" id="SPD25361.1"/>
    </source>
</evidence>
<dbReference type="PANTHER" id="PTHR33985:SF5">
    <property type="entry name" value="FASCICLIN-LIKE ARABINOGALACTAN FAMILY PROTEIN"/>
    <property type="match status" value="1"/>
</dbReference>
<dbReference type="AlphaFoldDB" id="A0A2N9GAU5"/>
<dbReference type="PANTHER" id="PTHR33985">
    <property type="entry name" value="OS02G0491300 PROTEIN-RELATED"/>
    <property type="match status" value="1"/>
</dbReference>
<dbReference type="PROSITE" id="PS50213">
    <property type="entry name" value="FAS1"/>
    <property type="match status" value="1"/>
</dbReference>
<proteinExistence type="inferred from homology"/>
<evidence type="ECO:0000259" key="4">
    <source>
        <dbReference type="PROSITE" id="PS50213"/>
    </source>
</evidence>
<dbReference type="EMBL" id="OIVN01001680">
    <property type="protein sequence ID" value="SPC96580.1"/>
    <property type="molecule type" value="Genomic_DNA"/>
</dbReference>
<dbReference type="PRINTS" id="PR01217">
    <property type="entry name" value="PRICHEXTENSN"/>
</dbReference>
<feature type="region of interest" description="Disordered" evidence="2">
    <location>
        <begin position="220"/>
        <end position="251"/>
    </location>
</feature>
<dbReference type="InterPro" id="IPR052806">
    <property type="entry name" value="Fasciclin-like_AGP"/>
</dbReference>
<feature type="chain" id="PRO_5015084628" description="FAS1 domain-containing protein" evidence="3">
    <location>
        <begin position="21"/>
        <end position="294"/>
    </location>
</feature>
<organism evidence="5">
    <name type="scientific">Fagus sylvatica</name>
    <name type="common">Beechnut</name>
    <dbReference type="NCBI Taxonomy" id="28930"/>
    <lineage>
        <taxon>Eukaryota</taxon>
        <taxon>Viridiplantae</taxon>
        <taxon>Streptophyta</taxon>
        <taxon>Embryophyta</taxon>
        <taxon>Tracheophyta</taxon>
        <taxon>Spermatophyta</taxon>
        <taxon>Magnoliopsida</taxon>
        <taxon>eudicotyledons</taxon>
        <taxon>Gunneridae</taxon>
        <taxon>Pentapetalae</taxon>
        <taxon>rosids</taxon>
        <taxon>fabids</taxon>
        <taxon>Fagales</taxon>
        <taxon>Fagaceae</taxon>
        <taxon>Fagus</taxon>
    </lineage>
</organism>
<feature type="domain" description="FAS1" evidence="4">
    <location>
        <begin position="76"/>
        <end position="203"/>
    </location>
</feature>
<dbReference type="InterPro" id="IPR000782">
    <property type="entry name" value="FAS1_domain"/>
</dbReference>
<protein>
    <recommendedName>
        <fullName evidence="4">FAS1 domain-containing protein</fullName>
    </recommendedName>
</protein>